<reference evidence="2" key="1">
    <citation type="submission" date="2022-11" db="UniProtKB">
        <authorList>
            <consortium name="WormBaseParasite"/>
        </authorList>
    </citation>
    <scope>IDENTIFICATION</scope>
</reference>
<organism evidence="1 2">
    <name type="scientific">Panagrolaimus sp. PS1159</name>
    <dbReference type="NCBI Taxonomy" id="55785"/>
    <lineage>
        <taxon>Eukaryota</taxon>
        <taxon>Metazoa</taxon>
        <taxon>Ecdysozoa</taxon>
        <taxon>Nematoda</taxon>
        <taxon>Chromadorea</taxon>
        <taxon>Rhabditida</taxon>
        <taxon>Tylenchina</taxon>
        <taxon>Panagrolaimomorpha</taxon>
        <taxon>Panagrolaimoidea</taxon>
        <taxon>Panagrolaimidae</taxon>
        <taxon>Panagrolaimus</taxon>
    </lineage>
</organism>
<proteinExistence type="predicted"/>
<dbReference type="WBParaSite" id="PS1159_v2.g8425.t1">
    <property type="protein sequence ID" value="PS1159_v2.g8425.t1"/>
    <property type="gene ID" value="PS1159_v2.g8425"/>
</dbReference>
<accession>A0AC35GTS7</accession>
<evidence type="ECO:0000313" key="2">
    <source>
        <dbReference type="WBParaSite" id="PS1159_v2.g8425.t1"/>
    </source>
</evidence>
<protein>
    <submittedName>
        <fullName evidence="2">EF-hand domain-containing protein</fullName>
    </submittedName>
</protein>
<dbReference type="Proteomes" id="UP000887580">
    <property type="component" value="Unplaced"/>
</dbReference>
<evidence type="ECO:0000313" key="1">
    <source>
        <dbReference type="Proteomes" id="UP000887580"/>
    </source>
</evidence>
<name>A0AC35GTS7_9BILA</name>
<sequence length="336" mass="38610">MTDNRPQTLLENLSELFHTIDANGNELVTPSELEGFLISEKSRKRLSLRQHKTLFKTVQKMNPNELMDVEGFETVLTSPSTYDTLWKKTMVIIGDWTTPTSRKLEVRTYLDAHTCCPPAVFLILISILQIFMFLKFNTSEKVNSMLHFSGPLRYPEIYRYITYIFVHDNVTHLTGNIIIQLFCIPCEIVDHWRVWIIYVVGAIFGSSTYYIVCPKGELIGASAAVFALLAINIAELIMNWHEMPLRLFRLTFYGSYIFIHFINVAWSFTHTDGFRAIVSECAHVAGFLSGLLLGLILVKNLKIEQHEIVIRFFCMLLFTLVCAALFGLNVFNLYKI</sequence>